<protein>
    <submittedName>
        <fullName evidence="1">Polyketide cyclase</fullName>
    </submittedName>
</protein>
<proteinExistence type="predicted"/>
<organism evidence="1 2">
    <name type="scientific">Clostridium manihotivorum</name>
    <dbReference type="NCBI Taxonomy" id="2320868"/>
    <lineage>
        <taxon>Bacteria</taxon>
        <taxon>Bacillati</taxon>
        <taxon>Bacillota</taxon>
        <taxon>Clostridia</taxon>
        <taxon>Eubacteriales</taxon>
        <taxon>Clostridiaceae</taxon>
        <taxon>Clostridium</taxon>
    </lineage>
</organism>
<dbReference type="AlphaFoldDB" id="A0A3R5QYE8"/>
<dbReference type="SUPFAM" id="SSF55961">
    <property type="entry name" value="Bet v1-like"/>
    <property type="match status" value="1"/>
</dbReference>
<dbReference type="Proteomes" id="UP000286268">
    <property type="component" value="Chromosome"/>
</dbReference>
<dbReference type="RefSeq" id="WP_128213239.1">
    <property type="nucleotide sequence ID" value="NZ_CP025746.1"/>
</dbReference>
<gene>
    <name evidence="1" type="ORF">C1I91_12825</name>
</gene>
<accession>A0A3R5QYE8</accession>
<reference evidence="1 2" key="1">
    <citation type="submission" date="2018-01" db="EMBL/GenBank/DDBJ databases">
        <title>Genome Sequencing and Assembly of Anaerobacter polyendosporus strain CT4.</title>
        <authorList>
            <person name="Tachaapaikoon C."/>
            <person name="Sutheeworapong S."/>
            <person name="Jenjaroenpun P."/>
            <person name="Wongsurawat T."/>
            <person name="Nookeaw I."/>
            <person name="Cheawchanlertfa P."/>
            <person name="Kosugi A."/>
            <person name="Cheevadhanarak S."/>
            <person name="Ratanakhanokchai K."/>
        </authorList>
    </citation>
    <scope>NUCLEOTIDE SEQUENCE [LARGE SCALE GENOMIC DNA]</scope>
    <source>
        <strain evidence="1 2">CT4</strain>
    </source>
</reference>
<dbReference type="Gene3D" id="3.30.530.20">
    <property type="match status" value="1"/>
</dbReference>
<dbReference type="InterPro" id="IPR023393">
    <property type="entry name" value="START-like_dom_sf"/>
</dbReference>
<evidence type="ECO:0000313" key="2">
    <source>
        <dbReference type="Proteomes" id="UP000286268"/>
    </source>
</evidence>
<dbReference type="EMBL" id="CP025746">
    <property type="protein sequence ID" value="QAA32451.1"/>
    <property type="molecule type" value="Genomic_DNA"/>
</dbReference>
<sequence>MELSFKVEVNAKKETIWPYYADPKKRNIWEEDLEYIKFNGEIETGTTGVMKLEGMPEMPFTLTNIIKDASYCDRTDVPGIGGLYFEHDILEADGKTYIKHTVRLEKENPSEEDFNFICGVFSDVPSSVMKIKKEVEI</sequence>
<evidence type="ECO:0000313" key="1">
    <source>
        <dbReference type="EMBL" id="QAA32451.1"/>
    </source>
</evidence>
<name>A0A3R5QYE8_9CLOT</name>
<dbReference type="KEGG" id="cmah:C1I91_12825"/>
<dbReference type="OrthoDB" id="9810827at2"/>
<keyword evidence="2" id="KW-1185">Reference proteome</keyword>